<evidence type="ECO:0000313" key="2">
    <source>
        <dbReference type="EMBL" id="SDL19440.1"/>
    </source>
</evidence>
<protein>
    <submittedName>
        <fullName evidence="2">Chromate transporter</fullName>
    </submittedName>
</protein>
<accession>A0A1G9I2H1</accession>
<dbReference type="AlphaFoldDB" id="A0A1G9I2H1"/>
<proteinExistence type="predicted"/>
<reference evidence="3" key="1">
    <citation type="submission" date="2016-10" db="EMBL/GenBank/DDBJ databases">
        <authorList>
            <person name="Varghese N."/>
            <person name="Submissions S."/>
        </authorList>
    </citation>
    <scope>NUCLEOTIDE SEQUENCE [LARGE SCALE GENOMIC DNA]</scope>
    <source>
        <strain evidence="3">CGMCC 1.7655</strain>
    </source>
</reference>
<keyword evidence="3" id="KW-1185">Reference proteome</keyword>
<name>A0A1G9I2H1_9RHOB</name>
<organism evidence="2 3">
    <name type="scientific">Paracoccus chinensis</name>
    <dbReference type="NCBI Taxonomy" id="525640"/>
    <lineage>
        <taxon>Bacteria</taxon>
        <taxon>Pseudomonadati</taxon>
        <taxon>Pseudomonadota</taxon>
        <taxon>Alphaproteobacteria</taxon>
        <taxon>Rhodobacterales</taxon>
        <taxon>Paracoccaceae</taxon>
        <taxon>Paracoccus</taxon>
    </lineage>
</organism>
<gene>
    <name evidence="2" type="ORF">SAMN04487971_107120</name>
</gene>
<dbReference type="EMBL" id="FNGE01000007">
    <property type="protein sequence ID" value="SDL19440.1"/>
    <property type="molecule type" value="Genomic_DNA"/>
</dbReference>
<keyword evidence="1" id="KW-1133">Transmembrane helix</keyword>
<evidence type="ECO:0000313" key="3">
    <source>
        <dbReference type="Proteomes" id="UP000199555"/>
    </source>
</evidence>
<evidence type="ECO:0000256" key="1">
    <source>
        <dbReference type="SAM" id="Phobius"/>
    </source>
</evidence>
<dbReference type="Proteomes" id="UP000199555">
    <property type="component" value="Unassembled WGS sequence"/>
</dbReference>
<feature type="transmembrane region" description="Helical" evidence="1">
    <location>
        <begin position="30"/>
        <end position="48"/>
    </location>
</feature>
<keyword evidence="1" id="KW-0812">Transmembrane</keyword>
<keyword evidence="1" id="KW-0472">Membrane</keyword>
<sequence length="73" mass="7445">MGAVGHARRQCSRVGILAAALHDPVFTSAIHGRADFALAAVLFVALAVWRAPPWIIVLLGAVAGSVMALAGQG</sequence>